<dbReference type="RefSeq" id="WP_379791324.1">
    <property type="nucleotide sequence ID" value="NZ_JBHSQB010000006.1"/>
</dbReference>
<dbReference type="EMBL" id="JBHSQB010000006">
    <property type="protein sequence ID" value="MFC6096452.1"/>
    <property type="molecule type" value="Genomic_DNA"/>
</dbReference>
<organism evidence="1 2">
    <name type="scientific">Flavobacterium qiangtangense</name>
    <dbReference type="NCBI Taxonomy" id="1442595"/>
    <lineage>
        <taxon>Bacteria</taxon>
        <taxon>Pseudomonadati</taxon>
        <taxon>Bacteroidota</taxon>
        <taxon>Flavobacteriia</taxon>
        <taxon>Flavobacteriales</taxon>
        <taxon>Flavobacteriaceae</taxon>
        <taxon>Flavobacterium</taxon>
    </lineage>
</organism>
<sequence>MASEVGHNKNVANFKSLYQILEEMGPMYNPSNPSIALTALEPIKTVLDDVIETFNTKNPLYKNAVSQRETNMAPLSKLTTKIVNSFRASGASASDIENAESMARVIRGMKTAKKIDPETQSTEGISTSRMSYDSRTANFDAMISFLETHALYAPNETDLQILALKQFNLLQKQQNTNVNYATNELLTARTARNGALYNETTGAVNLAPTIKNYLKSLGDSAKPYYKSAVRLKFTTKR</sequence>
<protein>
    <submittedName>
        <fullName evidence="1">Uncharacterized protein</fullName>
    </submittedName>
</protein>
<name>A0ABW1PNK8_9FLAO</name>
<dbReference type="Proteomes" id="UP001596287">
    <property type="component" value="Unassembled WGS sequence"/>
</dbReference>
<comment type="caution">
    <text evidence="1">The sequence shown here is derived from an EMBL/GenBank/DDBJ whole genome shotgun (WGS) entry which is preliminary data.</text>
</comment>
<keyword evidence="2" id="KW-1185">Reference proteome</keyword>
<proteinExistence type="predicted"/>
<evidence type="ECO:0000313" key="2">
    <source>
        <dbReference type="Proteomes" id="UP001596287"/>
    </source>
</evidence>
<reference evidence="2" key="1">
    <citation type="journal article" date="2019" name="Int. J. Syst. Evol. Microbiol.">
        <title>The Global Catalogue of Microorganisms (GCM) 10K type strain sequencing project: providing services to taxonomists for standard genome sequencing and annotation.</title>
        <authorList>
            <consortium name="The Broad Institute Genomics Platform"/>
            <consortium name="The Broad Institute Genome Sequencing Center for Infectious Disease"/>
            <person name="Wu L."/>
            <person name="Ma J."/>
        </authorList>
    </citation>
    <scope>NUCLEOTIDE SEQUENCE [LARGE SCALE GENOMIC DNA]</scope>
    <source>
        <strain evidence="2">CCUG 49679</strain>
    </source>
</reference>
<accession>A0ABW1PNK8</accession>
<evidence type="ECO:0000313" key="1">
    <source>
        <dbReference type="EMBL" id="MFC6096452.1"/>
    </source>
</evidence>
<gene>
    <name evidence="1" type="ORF">ACFPVY_07310</name>
</gene>